<evidence type="ECO:0000313" key="10">
    <source>
        <dbReference type="Proteomes" id="UP000019251"/>
    </source>
</evidence>
<evidence type="ECO:0000256" key="4">
    <source>
        <dbReference type="ARBA" id="ARBA00022801"/>
    </source>
</evidence>
<dbReference type="SUPFAM" id="SSF47781">
    <property type="entry name" value="RuvA domain 2-like"/>
    <property type="match status" value="1"/>
</dbReference>
<dbReference type="PANTHER" id="PTHR30471:SF3">
    <property type="entry name" value="UPF0758 PROTEIN YEES-RELATED"/>
    <property type="match status" value="1"/>
</dbReference>
<gene>
    <name evidence="9" type="ORF">LMUR_01887</name>
</gene>
<organism evidence="9 10">
    <name type="scientific">Listeria grayi FSL F6-1183</name>
    <dbReference type="NCBI Taxonomy" id="1265827"/>
    <lineage>
        <taxon>Bacteria</taxon>
        <taxon>Bacillati</taxon>
        <taxon>Bacillota</taxon>
        <taxon>Bacilli</taxon>
        <taxon>Bacillales</taxon>
        <taxon>Listeriaceae</taxon>
        <taxon>Listeria</taxon>
    </lineage>
</organism>
<dbReference type="AlphaFoldDB" id="A0A829R9I6"/>
<evidence type="ECO:0000259" key="8">
    <source>
        <dbReference type="PROSITE" id="PS50249"/>
    </source>
</evidence>
<keyword evidence="6" id="KW-0482">Metalloprotease</keyword>
<evidence type="ECO:0000256" key="5">
    <source>
        <dbReference type="ARBA" id="ARBA00022833"/>
    </source>
</evidence>
<dbReference type="InterPro" id="IPR037518">
    <property type="entry name" value="MPN"/>
</dbReference>
<evidence type="ECO:0000313" key="9">
    <source>
        <dbReference type="EMBL" id="EUJ29818.1"/>
    </source>
</evidence>
<comment type="caution">
    <text evidence="9">The sequence shown here is derived from an EMBL/GenBank/DDBJ whole genome shotgun (WGS) entry which is preliminary data.</text>
</comment>
<dbReference type="InterPro" id="IPR025657">
    <property type="entry name" value="RadC_JAB"/>
</dbReference>
<accession>A0A829R9I6</accession>
<dbReference type="NCBIfam" id="TIGR00608">
    <property type="entry name" value="radc"/>
    <property type="match status" value="1"/>
</dbReference>
<name>A0A829R9I6_LISGR</name>
<dbReference type="Pfam" id="PF20582">
    <property type="entry name" value="UPF0758_N"/>
    <property type="match status" value="1"/>
</dbReference>
<keyword evidence="5" id="KW-0862">Zinc</keyword>
<protein>
    <recommendedName>
        <fullName evidence="8">MPN domain-containing protein</fullName>
    </recommendedName>
</protein>
<comment type="similarity">
    <text evidence="1 7">Belongs to the UPF0758 family.</text>
</comment>
<feature type="domain" description="MPN" evidence="8">
    <location>
        <begin position="104"/>
        <end position="226"/>
    </location>
</feature>
<dbReference type="RefSeq" id="WP_036103883.1">
    <property type="nucleotide sequence ID" value="NZ_AODG01000004.1"/>
</dbReference>
<keyword evidence="3" id="KW-0479">Metal-binding</keyword>
<dbReference type="PANTHER" id="PTHR30471">
    <property type="entry name" value="DNA REPAIR PROTEIN RADC"/>
    <property type="match status" value="1"/>
</dbReference>
<dbReference type="InterPro" id="IPR001405">
    <property type="entry name" value="UPF0758"/>
</dbReference>
<dbReference type="GO" id="GO:0006508">
    <property type="term" value="P:proteolysis"/>
    <property type="evidence" value="ECO:0007669"/>
    <property type="project" value="UniProtKB-KW"/>
</dbReference>
<dbReference type="NCBIfam" id="NF000642">
    <property type="entry name" value="PRK00024.1"/>
    <property type="match status" value="1"/>
</dbReference>
<dbReference type="InterPro" id="IPR020891">
    <property type="entry name" value="UPF0758_CS"/>
</dbReference>
<dbReference type="CDD" id="cd08071">
    <property type="entry name" value="MPN_DUF2466"/>
    <property type="match status" value="1"/>
</dbReference>
<dbReference type="Pfam" id="PF04002">
    <property type="entry name" value="RadC"/>
    <property type="match status" value="1"/>
</dbReference>
<dbReference type="Proteomes" id="UP000019251">
    <property type="component" value="Unassembled WGS sequence"/>
</dbReference>
<keyword evidence="4" id="KW-0378">Hydrolase</keyword>
<evidence type="ECO:0000256" key="6">
    <source>
        <dbReference type="ARBA" id="ARBA00023049"/>
    </source>
</evidence>
<reference evidence="9 10" key="1">
    <citation type="submission" date="2012-12" db="EMBL/GenBank/DDBJ databases">
        <title>Novel taxa of Listeriaceae from agricultural environments in the United States.</title>
        <authorList>
            <person name="den Bakker H.C."/>
            <person name="Allred A."/>
            <person name="Warchocki S."/>
            <person name="Wright E.M."/>
            <person name="Burrell A."/>
            <person name="Nightingale K.K."/>
            <person name="Kephart D."/>
            <person name="Wiedmann M."/>
        </authorList>
    </citation>
    <scope>NUCLEOTIDE SEQUENCE [LARGE SCALE GENOMIC DNA]</scope>
    <source>
        <strain evidence="9 10">FSL F6-1183</strain>
    </source>
</reference>
<sequence>MQMKEMQIFDKPREKMQTRGQAQLTITELLAILLETGTKEDSVLSLANKIILKYKSLGDIKDLTIEELRSINGIGLAKATKIMAAIEIGKRICLQSESEKNNIAIRSPQDAVSIVLPELAFLFQEHFHCVLLNTRNQIVHRQTIFIGSLNASIVHPREVYGLAVRKSAAQIMCFHNHPSGDPTPSPEDIQVTKNLAKAGDIIGIPLIDHIIIGKDSFTSLKEQGYF</sequence>
<dbReference type="PROSITE" id="PS01302">
    <property type="entry name" value="UPF0758"/>
    <property type="match status" value="1"/>
</dbReference>
<dbReference type="InterPro" id="IPR046778">
    <property type="entry name" value="UPF0758_N"/>
</dbReference>
<dbReference type="EMBL" id="AODG01000004">
    <property type="protein sequence ID" value="EUJ29818.1"/>
    <property type="molecule type" value="Genomic_DNA"/>
</dbReference>
<keyword evidence="2" id="KW-0645">Protease</keyword>
<dbReference type="GO" id="GO:0046872">
    <property type="term" value="F:metal ion binding"/>
    <property type="evidence" value="ECO:0007669"/>
    <property type="project" value="UniProtKB-KW"/>
</dbReference>
<evidence type="ECO:0000256" key="1">
    <source>
        <dbReference type="ARBA" id="ARBA00010243"/>
    </source>
</evidence>
<evidence type="ECO:0000256" key="2">
    <source>
        <dbReference type="ARBA" id="ARBA00022670"/>
    </source>
</evidence>
<dbReference type="PROSITE" id="PS50249">
    <property type="entry name" value="MPN"/>
    <property type="match status" value="1"/>
</dbReference>
<dbReference type="Gene3D" id="1.10.150.20">
    <property type="entry name" value="5' to 3' exonuclease, C-terminal subdomain"/>
    <property type="match status" value="1"/>
</dbReference>
<dbReference type="Gene3D" id="3.40.140.10">
    <property type="entry name" value="Cytidine Deaminase, domain 2"/>
    <property type="match status" value="1"/>
</dbReference>
<dbReference type="InterPro" id="IPR010994">
    <property type="entry name" value="RuvA_2-like"/>
</dbReference>
<dbReference type="GO" id="GO:0008237">
    <property type="term" value="F:metallopeptidase activity"/>
    <property type="evidence" value="ECO:0007669"/>
    <property type="project" value="UniProtKB-KW"/>
</dbReference>
<evidence type="ECO:0000256" key="7">
    <source>
        <dbReference type="RuleBase" id="RU003797"/>
    </source>
</evidence>
<proteinExistence type="inferred from homology"/>
<evidence type="ECO:0000256" key="3">
    <source>
        <dbReference type="ARBA" id="ARBA00022723"/>
    </source>
</evidence>